<dbReference type="Proteomes" id="UP000215137">
    <property type="component" value="Chromosome"/>
</dbReference>
<dbReference type="PANTHER" id="PTHR43619">
    <property type="entry name" value="S-ADENOSYL-L-METHIONINE-DEPENDENT METHYLTRANSFERASE YKTD-RELATED"/>
    <property type="match status" value="1"/>
</dbReference>
<dbReference type="InterPro" id="IPR007213">
    <property type="entry name" value="Ppm1/Ppm2/Tcmp"/>
</dbReference>
<keyword evidence="2 4" id="KW-0489">Methyltransferase</keyword>
<dbReference type="SUPFAM" id="SSF53335">
    <property type="entry name" value="S-adenosyl-L-methionine-dependent methyltransferases"/>
    <property type="match status" value="1"/>
</dbReference>
<comment type="function">
    <text evidence="4">Exhibits S-adenosyl-L-methionine-dependent methyltransferase activity.</text>
</comment>
<dbReference type="Gene3D" id="3.40.50.150">
    <property type="entry name" value="Vaccinia Virus protein VP39"/>
    <property type="match status" value="1"/>
</dbReference>
<dbReference type="KEGG" id="bko:CKF48_04120"/>
<evidence type="ECO:0000256" key="4">
    <source>
        <dbReference type="RuleBase" id="RU362030"/>
    </source>
</evidence>
<keyword evidence="3 5" id="KW-0808">Transferase</keyword>
<dbReference type="Pfam" id="PF04072">
    <property type="entry name" value="LCM"/>
    <property type="match status" value="1"/>
</dbReference>
<evidence type="ECO:0000256" key="1">
    <source>
        <dbReference type="ARBA" id="ARBA00008138"/>
    </source>
</evidence>
<gene>
    <name evidence="5" type="ORF">CKF48_04120</name>
</gene>
<dbReference type="OrthoDB" id="9806164at2"/>
<keyword evidence="4" id="KW-0949">S-adenosyl-L-methionine</keyword>
<dbReference type="EC" id="2.1.1.-" evidence="4"/>
<dbReference type="InterPro" id="IPR011610">
    <property type="entry name" value="SAM_mthyl_Trfase_ML2640-like"/>
</dbReference>
<dbReference type="GO" id="GO:0032259">
    <property type="term" value="P:methylation"/>
    <property type="evidence" value="ECO:0007669"/>
    <property type="project" value="UniProtKB-KW"/>
</dbReference>
<accession>A0A248TEJ0</accession>
<evidence type="ECO:0000256" key="3">
    <source>
        <dbReference type="ARBA" id="ARBA00022679"/>
    </source>
</evidence>
<dbReference type="PANTHER" id="PTHR43619:SF2">
    <property type="entry name" value="S-ADENOSYL-L-METHIONINE-DEPENDENT METHYLTRANSFERASES SUPERFAMILY PROTEIN"/>
    <property type="match status" value="1"/>
</dbReference>
<keyword evidence="6" id="KW-1185">Reference proteome</keyword>
<dbReference type="InterPro" id="IPR029063">
    <property type="entry name" value="SAM-dependent_MTases_sf"/>
</dbReference>
<dbReference type="NCBIfam" id="TIGR00027">
    <property type="entry name" value="mthyl_TIGR00027"/>
    <property type="match status" value="1"/>
</dbReference>
<dbReference type="EMBL" id="CP022983">
    <property type="protein sequence ID" value="ASV66579.1"/>
    <property type="molecule type" value="Genomic_DNA"/>
</dbReference>
<evidence type="ECO:0000313" key="5">
    <source>
        <dbReference type="EMBL" id="ASV66579.1"/>
    </source>
</evidence>
<proteinExistence type="inferred from homology"/>
<reference evidence="5 6" key="1">
    <citation type="submission" date="2017-08" db="EMBL/GenBank/DDBJ databases">
        <title>Complete Genome Sequence of Bacillus kochii Oregon-R-modENCODE STRAIN BDGP4, isolated from Drosophila melanogaster gut.</title>
        <authorList>
            <person name="Wan K.H."/>
            <person name="Yu C."/>
            <person name="Park S."/>
            <person name="Hammonds A.S."/>
            <person name="Booth B.W."/>
            <person name="Celniker S.E."/>
        </authorList>
    </citation>
    <scope>NUCLEOTIDE SEQUENCE [LARGE SCALE GENOMIC DNA]</scope>
    <source>
        <strain evidence="5 6">BDGP4</strain>
    </source>
</reference>
<evidence type="ECO:0000313" key="6">
    <source>
        <dbReference type="Proteomes" id="UP000215137"/>
    </source>
</evidence>
<evidence type="ECO:0000256" key="2">
    <source>
        <dbReference type="ARBA" id="ARBA00022603"/>
    </source>
</evidence>
<sequence>MTKVKEPDHTAVRVSLWRALHLIVDEKPYIFHDNIGLKLISPNVDWQKRPDMDVANTSAFRASIVARSRFVDDLVVEQFEKGVDQYVILGAGLDTFAQRHQELCPQMTIYEIDQVDTQLWKKKRLEETGYHIPDCLKFVPVNFEEKQGWLDQLKKNGFDVTKPAVVVSTGVTQYLTIDAIMDTLKMFSKLAKGSRLALTFLLPFENIKKQDERKEVDEAEKGAKAGGTPFISFFTPSEMLALAEEAGLKDVTHLSSIDLKEKYFRERKDQLMLQGGEDFIIATI</sequence>
<protein>
    <recommendedName>
        <fullName evidence="4">S-adenosyl-L-methionine-dependent methyltransferase</fullName>
        <ecNumber evidence="4">2.1.1.-</ecNumber>
    </recommendedName>
</protein>
<organism evidence="5 6">
    <name type="scientific">Cytobacillus kochii</name>
    <dbReference type="NCBI Taxonomy" id="859143"/>
    <lineage>
        <taxon>Bacteria</taxon>
        <taxon>Bacillati</taxon>
        <taxon>Bacillota</taxon>
        <taxon>Bacilli</taxon>
        <taxon>Bacillales</taxon>
        <taxon>Bacillaceae</taxon>
        <taxon>Cytobacillus</taxon>
    </lineage>
</organism>
<comment type="similarity">
    <text evidence="1 4">Belongs to the UPF0677 family.</text>
</comment>
<dbReference type="GO" id="GO:0008168">
    <property type="term" value="F:methyltransferase activity"/>
    <property type="evidence" value="ECO:0007669"/>
    <property type="project" value="UniProtKB-UniRule"/>
</dbReference>
<dbReference type="AlphaFoldDB" id="A0A248TEJ0"/>
<name>A0A248TEJ0_9BACI</name>